<evidence type="ECO:0000256" key="1">
    <source>
        <dbReference type="SAM" id="MobiDB-lite"/>
    </source>
</evidence>
<proteinExistence type="predicted"/>
<evidence type="ECO:0000256" key="3">
    <source>
        <dbReference type="SAM" id="SignalP"/>
    </source>
</evidence>
<gene>
    <name evidence="4" type="ORF">CJ199_02865</name>
</gene>
<dbReference type="EMBL" id="PNHK01000001">
    <property type="protein sequence ID" value="PMD06326.1"/>
    <property type="molecule type" value="Genomic_DNA"/>
</dbReference>
<accession>A0A2N6VQB8</accession>
<feature type="signal peptide" evidence="3">
    <location>
        <begin position="1"/>
        <end position="36"/>
    </location>
</feature>
<evidence type="ECO:0000313" key="5">
    <source>
        <dbReference type="Proteomes" id="UP000235598"/>
    </source>
</evidence>
<dbReference type="Gene3D" id="2.60.40.230">
    <property type="entry name" value="Neocarzinostatin-like"/>
    <property type="match status" value="1"/>
</dbReference>
<evidence type="ECO:0000256" key="2">
    <source>
        <dbReference type="SAM" id="Phobius"/>
    </source>
</evidence>
<feature type="transmembrane region" description="Helical" evidence="2">
    <location>
        <begin position="274"/>
        <end position="295"/>
    </location>
</feature>
<keyword evidence="2" id="KW-0812">Transmembrane</keyword>
<keyword evidence="3" id="KW-0732">Signal</keyword>
<feature type="region of interest" description="Disordered" evidence="1">
    <location>
        <begin position="203"/>
        <end position="261"/>
    </location>
</feature>
<name>A0A2N6VQB8_9MICO</name>
<feature type="compositionally biased region" description="Basic and acidic residues" evidence="1">
    <location>
        <begin position="227"/>
        <end position="236"/>
    </location>
</feature>
<dbReference type="Proteomes" id="UP000235598">
    <property type="component" value="Unassembled WGS sequence"/>
</dbReference>
<feature type="compositionally biased region" description="Low complexity" evidence="1">
    <location>
        <begin position="237"/>
        <end position="257"/>
    </location>
</feature>
<reference evidence="4 5" key="1">
    <citation type="submission" date="2017-09" db="EMBL/GenBank/DDBJ databases">
        <title>Bacterial strain isolated from the female urinary microbiota.</title>
        <authorList>
            <person name="Thomas-White K."/>
            <person name="Kumar N."/>
            <person name="Forster S."/>
            <person name="Putonti C."/>
            <person name="Lawley T."/>
            <person name="Wolfe A.J."/>
        </authorList>
    </citation>
    <scope>NUCLEOTIDE SEQUENCE [LARGE SCALE GENOMIC DNA]</scope>
    <source>
        <strain evidence="4 5">UMB1301</strain>
    </source>
</reference>
<keyword evidence="2" id="KW-1133">Transmembrane helix</keyword>
<feature type="chain" id="PRO_5038618640" evidence="3">
    <location>
        <begin position="37"/>
        <end position="454"/>
    </location>
</feature>
<feature type="region of interest" description="Disordered" evidence="1">
    <location>
        <begin position="402"/>
        <end position="438"/>
    </location>
</feature>
<evidence type="ECO:0000313" key="4">
    <source>
        <dbReference type="EMBL" id="PMD06326.1"/>
    </source>
</evidence>
<protein>
    <submittedName>
        <fullName evidence="4">Uncharacterized protein</fullName>
    </submittedName>
</protein>
<dbReference type="RefSeq" id="WP_102237975.1">
    <property type="nucleotide sequence ID" value="NZ_PNHK01000001.1"/>
</dbReference>
<dbReference type="AlphaFoldDB" id="A0A2N6VQB8"/>
<sequence>MNQPRHAPGSRKKRLGLRRLAAAAAAALIGGMGAFASATVTPEPAQAAARVSVSGTPSVDGTSTLKLSGSGFQSVQNGFGGIYVLFGVAEGTWQPSKGGKTGMNLRYAYDDESNPVGYQLFVTFPGSSTAHAANGGTLNADGTWSGEIILPGARFTSYDRDRNPVDVDCTRERCGIITIGAHGVSNAKNETFTPIEFPAAAAAGQSGGEQAQNNGATGEVAAPNDNASKDDKDQKNADAPAAPAPGAAGGQQPASGPLLEPDQVDAINTNANRMVFLLMIGVVLAICAIALAVGVGSYMAVKSLLLGVTPEALERVRTRRAKRAIAAEHKRERKLQKFREKQEARTRKYERTVDTKIARADMHDSGMRHPVISKQYSYTQQPSTQNQTSRGPMRFFELIEDKESFSGDQPRQPVARGKHMHSQGATADADSGNAPTLVMERIVDVRAESQEETR</sequence>
<organism evidence="4 5">
    <name type="scientific">Brevibacterium paucivorans</name>
    <dbReference type="NCBI Taxonomy" id="170994"/>
    <lineage>
        <taxon>Bacteria</taxon>
        <taxon>Bacillati</taxon>
        <taxon>Actinomycetota</taxon>
        <taxon>Actinomycetes</taxon>
        <taxon>Micrococcales</taxon>
        <taxon>Brevibacteriaceae</taxon>
        <taxon>Brevibacterium</taxon>
    </lineage>
</organism>
<dbReference type="OrthoDB" id="4775562at2"/>
<feature type="compositionally biased region" description="Low complexity" evidence="1">
    <location>
        <begin position="203"/>
        <end position="216"/>
    </location>
</feature>
<comment type="caution">
    <text evidence="4">The sequence shown here is derived from an EMBL/GenBank/DDBJ whole genome shotgun (WGS) entry which is preliminary data.</text>
</comment>
<keyword evidence="2" id="KW-0472">Membrane</keyword>